<dbReference type="InterPro" id="IPR012347">
    <property type="entry name" value="Ferritin-like"/>
</dbReference>
<evidence type="ECO:0000313" key="2">
    <source>
        <dbReference type="Proteomes" id="UP000643403"/>
    </source>
</evidence>
<dbReference type="SUPFAM" id="SSF47240">
    <property type="entry name" value="Ferritin-like"/>
    <property type="match status" value="1"/>
</dbReference>
<dbReference type="InterPro" id="IPR009078">
    <property type="entry name" value="Ferritin-like_SF"/>
</dbReference>
<dbReference type="EMBL" id="BMXY01000003">
    <property type="protein sequence ID" value="GGZ68220.1"/>
    <property type="molecule type" value="Genomic_DNA"/>
</dbReference>
<dbReference type="Gene3D" id="1.20.1260.10">
    <property type="match status" value="1"/>
</dbReference>
<gene>
    <name evidence="1" type="ORF">GCM10008101_23150</name>
</gene>
<keyword evidence="2" id="KW-1185">Reference proteome</keyword>
<evidence type="ECO:0008006" key="3">
    <source>
        <dbReference type="Google" id="ProtNLM"/>
    </source>
</evidence>
<proteinExistence type="predicted"/>
<accession>A0ABQ3C4Z2</accession>
<comment type="caution">
    <text evidence="1">The sequence shown here is derived from an EMBL/GenBank/DDBJ whole genome shotgun (WGS) entry which is preliminary data.</text>
</comment>
<organism evidence="1 2">
    <name type="scientific">Cognatilysobacter xinjiangensis</name>
    <dbReference type="NCBI Taxonomy" id="546892"/>
    <lineage>
        <taxon>Bacteria</taxon>
        <taxon>Pseudomonadati</taxon>
        <taxon>Pseudomonadota</taxon>
        <taxon>Gammaproteobacteria</taxon>
        <taxon>Lysobacterales</taxon>
        <taxon>Lysobacteraceae</taxon>
        <taxon>Cognatilysobacter</taxon>
    </lineage>
</organism>
<reference evidence="2" key="1">
    <citation type="journal article" date="2019" name="Int. J. Syst. Evol. Microbiol.">
        <title>The Global Catalogue of Microorganisms (GCM) 10K type strain sequencing project: providing services to taxonomists for standard genome sequencing and annotation.</title>
        <authorList>
            <consortium name="The Broad Institute Genomics Platform"/>
            <consortium name="The Broad Institute Genome Sequencing Center for Infectious Disease"/>
            <person name="Wu L."/>
            <person name="Ma J."/>
        </authorList>
    </citation>
    <scope>NUCLEOTIDE SEQUENCE [LARGE SCALE GENOMIC DNA]</scope>
    <source>
        <strain evidence="2">KCTC 22558</strain>
    </source>
</reference>
<dbReference type="Proteomes" id="UP000643403">
    <property type="component" value="Unassembled WGS sequence"/>
</dbReference>
<name>A0ABQ3C4Z2_9GAMM</name>
<sequence>MQPEVSLGKNRTGLKASPLDAVELQDMHGYQLDVGRPPVTVEEFRASYMSEESVGSIPPPTSVKGMVGATAQALTGHRMHVLLDKIAERLAFERSGTRLYDAALLKIGQLDRLPEGMTMAALQEIRDEEAAHFRLLADTIERLGGDSTAMTPCADVTGVQGMGLLQAMNDPRTTLAQALDTLLAAELIDNASWELLIELAEGFGRDEIADGFRHALAAEQRHETLVRSWLAAELNNVSHVRH</sequence>
<protein>
    <recommendedName>
        <fullName evidence="3">Ferritin-like domain-containing protein</fullName>
    </recommendedName>
</protein>
<dbReference type="CDD" id="cd00657">
    <property type="entry name" value="Ferritin_like"/>
    <property type="match status" value="1"/>
</dbReference>
<evidence type="ECO:0000313" key="1">
    <source>
        <dbReference type="EMBL" id="GGZ68220.1"/>
    </source>
</evidence>
<dbReference type="RefSeq" id="WP_189450099.1">
    <property type="nucleotide sequence ID" value="NZ_BMXY01000003.1"/>
</dbReference>